<keyword evidence="2" id="KW-1185">Reference proteome</keyword>
<dbReference type="Gene3D" id="2.115.10.10">
    <property type="entry name" value="Tachylectin 2"/>
    <property type="match status" value="1"/>
</dbReference>
<name>A0A512SY84_9MICO</name>
<sequence>MPVGGEHYLASVPHGAAPLTQGNLVMTLSSSLRARTRRAALVTLTTASVLVSGAVAAGAAPSPGTPSGAKHSTRQGAIGTLTAVPAAGARTAAVTIPSTCAGLMHRTVDGRVDRYVYRGSRFTRTTLGELVFDNGLETPQAFALVAQTAEYDVFFAVRANGSLWRVVWDGSGLYSEQVSARGWGGVRHLTASPTGTMLYALTTSGGLYRYSVTPALTVKSLGAIATSGWSGVRFLSALPADDTYDAFVGVFSTTGGVSQYLVERSSGRTTSSKWFTSGWSTIRHLSVGSCANSPGASLIGINNSNNAFGYYDSNIFDGSAANLRSAGQVGSGFSGLLTD</sequence>
<proteinExistence type="predicted"/>
<gene>
    <name evidence="1" type="ORF">KLO01_09310</name>
</gene>
<dbReference type="AlphaFoldDB" id="A0A512SY84"/>
<dbReference type="SUPFAM" id="SSF63829">
    <property type="entry name" value="Calcium-dependent phosphotriesterase"/>
    <property type="match status" value="1"/>
</dbReference>
<comment type="caution">
    <text evidence="1">The sequence shown here is derived from an EMBL/GenBank/DDBJ whole genome shotgun (WGS) entry which is preliminary data.</text>
</comment>
<evidence type="ECO:0008006" key="3">
    <source>
        <dbReference type="Google" id="ProtNLM"/>
    </source>
</evidence>
<evidence type="ECO:0000313" key="2">
    <source>
        <dbReference type="Proteomes" id="UP000321793"/>
    </source>
</evidence>
<dbReference type="Proteomes" id="UP000321793">
    <property type="component" value="Unassembled WGS sequence"/>
</dbReference>
<reference evidence="1 2" key="1">
    <citation type="submission" date="2019-07" db="EMBL/GenBank/DDBJ databases">
        <title>Whole genome shotgun sequence of Knoellia locipacati NBRC 109775.</title>
        <authorList>
            <person name="Hosoyama A."/>
            <person name="Uohara A."/>
            <person name="Ohji S."/>
            <person name="Ichikawa N."/>
        </authorList>
    </citation>
    <scope>NUCLEOTIDE SEQUENCE [LARGE SCALE GENOMIC DNA]</scope>
    <source>
        <strain evidence="1 2">NBRC 109775</strain>
    </source>
</reference>
<accession>A0A512SY84</accession>
<dbReference type="EMBL" id="BKBA01000003">
    <property type="protein sequence ID" value="GEQ12884.1"/>
    <property type="molecule type" value="Genomic_DNA"/>
</dbReference>
<organism evidence="1 2">
    <name type="scientific">Knoellia locipacati</name>
    <dbReference type="NCBI Taxonomy" id="882824"/>
    <lineage>
        <taxon>Bacteria</taxon>
        <taxon>Bacillati</taxon>
        <taxon>Actinomycetota</taxon>
        <taxon>Actinomycetes</taxon>
        <taxon>Micrococcales</taxon>
        <taxon>Intrasporangiaceae</taxon>
        <taxon>Knoellia</taxon>
    </lineage>
</organism>
<evidence type="ECO:0000313" key="1">
    <source>
        <dbReference type="EMBL" id="GEQ12884.1"/>
    </source>
</evidence>
<protein>
    <recommendedName>
        <fullName evidence="3">Tachylectin 2 domain-containing protein</fullName>
    </recommendedName>
</protein>